<name>A0AAE1T6I0_9LAMI</name>
<evidence type="ECO:0000313" key="2">
    <source>
        <dbReference type="Proteomes" id="UP001289374"/>
    </source>
</evidence>
<reference evidence="1" key="1">
    <citation type="submission" date="2020-06" db="EMBL/GenBank/DDBJ databases">
        <authorList>
            <person name="Li T."/>
            <person name="Hu X."/>
            <person name="Zhang T."/>
            <person name="Song X."/>
            <person name="Zhang H."/>
            <person name="Dai N."/>
            <person name="Sheng W."/>
            <person name="Hou X."/>
            <person name="Wei L."/>
        </authorList>
    </citation>
    <scope>NUCLEOTIDE SEQUENCE</scope>
    <source>
        <strain evidence="1">K16</strain>
        <tissue evidence="1">Leaf</tissue>
    </source>
</reference>
<proteinExistence type="predicted"/>
<reference evidence="1" key="2">
    <citation type="journal article" date="2024" name="Plant">
        <title>Genomic evolution and insights into agronomic trait innovations of Sesamum species.</title>
        <authorList>
            <person name="Miao H."/>
            <person name="Wang L."/>
            <person name="Qu L."/>
            <person name="Liu H."/>
            <person name="Sun Y."/>
            <person name="Le M."/>
            <person name="Wang Q."/>
            <person name="Wei S."/>
            <person name="Zheng Y."/>
            <person name="Lin W."/>
            <person name="Duan Y."/>
            <person name="Cao H."/>
            <person name="Xiong S."/>
            <person name="Wang X."/>
            <person name="Wei L."/>
            <person name="Li C."/>
            <person name="Ma Q."/>
            <person name="Ju M."/>
            <person name="Zhao R."/>
            <person name="Li G."/>
            <person name="Mu C."/>
            <person name="Tian Q."/>
            <person name="Mei H."/>
            <person name="Zhang T."/>
            <person name="Gao T."/>
            <person name="Zhang H."/>
        </authorList>
    </citation>
    <scope>NUCLEOTIDE SEQUENCE</scope>
    <source>
        <strain evidence="1">K16</strain>
    </source>
</reference>
<dbReference type="AlphaFoldDB" id="A0AAE1T6I0"/>
<dbReference type="InterPro" id="IPR051320">
    <property type="entry name" value="Viral_Replic_Matur_Polypro"/>
</dbReference>
<sequence>MGLDEAGGSHTPLALIMTALRLSFQKQKQNQTCAIKEGKQGRTKTKAQRYLVKYRSQERSCPKLTPRKGEEILGLIEANPAKIKAILDMGPPTNINEVQRLTGMMAALSRFISKSIEKGLPFFKILRKVKDFEWTEKCQQTFEYLKAYLAKPPLLVTPMPGDTLYLYMSSTPRLLALY</sequence>
<protein>
    <recommendedName>
        <fullName evidence="3">Reverse transcriptase/retrotransposon-derived protein RNase H-like domain-containing protein</fullName>
    </recommendedName>
</protein>
<dbReference type="InterPro" id="IPR043128">
    <property type="entry name" value="Rev_trsase/Diguanyl_cyclase"/>
</dbReference>
<accession>A0AAE1T6I0</accession>
<dbReference type="PANTHER" id="PTHR33064">
    <property type="entry name" value="POL PROTEIN"/>
    <property type="match status" value="1"/>
</dbReference>
<organism evidence="1 2">
    <name type="scientific">Sesamum angolense</name>
    <dbReference type="NCBI Taxonomy" id="2727404"/>
    <lineage>
        <taxon>Eukaryota</taxon>
        <taxon>Viridiplantae</taxon>
        <taxon>Streptophyta</taxon>
        <taxon>Embryophyta</taxon>
        <taxon>Tracheophyta</taxon>
        <taxon>Spermatophyta</taxon>
        <taxon>Magnoliopsida</taxon>
        <taxon>eudicotyledons</taxon>
        <taxon>Gunneridae</taxon>
        <taxon>Pentapetalae</taxon>
        <taxon>asterids</taxon>
        <taxon>lamiids</taxon>
        <taxon>Lamiales</taxon>
        <taxon>Pedaliaceae</taxon>
        <taxon>Sesamum</taxon>
    </lineage>
</organism>
<dbReference type="Proteomes" id="UP001289374">
    <property type="component" value="Unassembled WGS sequence"/>
</dbReference>
<dbReference type="PANTHER" id="PTHR33064:SF37">
    <property type="entry name" value="RIBONUCLEASE H"/>
    <property type="match status" value="1"/>
</dbReference>
<evidence type="ECO:0008006" key="3">
    <source>
        <dbReference type="Google" id="ProtNLM"/>
    </source>
</evidence>
<evidence type="ECO:0000313" key="1">
    <source>
        <dbReference type="EMBL" id="KAK4382527.1"/>
    </source>
</evidence>
<dbReference type="SUPFAM" id="SSF56672">
    <property type="entry name" value="DNA/RNA polymerases"/>
    <property type="match status" value="1"/>
</dbReference>
<comment type="caution">
    <text evidence="1">The sequence shown here is derived from an EMBL/GenBank/DDBJ whole genome shotgun (WGS) entry which is preliminary data.</text>
</comment>
<dbReference type="EMBL" id="JACGWL010000680">
    <property type="protein sequence ID" value="KAK4382527.1"/>
    <property type="molecule type" value="Genomic_DNA"/>
</dbReference>
<dbReference type="Gene3D" id="3.30.70.270">
    <property type="match status" value="1"/>
</dbReference>
<keyword evidence="2" id="KW-1185">Reference proteome</keyword>
<dbReference type="InterPro" id="IPR043502">
    <property type="entry name" value="DNA/RNA_pol_sf"/>
</dbReference>
<gene>
    <name evidence="1" type="ORF">Sango_2863800</name>
</gene>